<name>A0A7S2X3U1_PROMC</name>
<evidence type="ECO:0000313" key="2">
    <source>
        <dbReference type="EMBL" id="CAD9724053.1"/>
    </source>
</evidence>
<feature type="compositionally biased region" description="Basic residues" evidence="1">
    <location>
        <begin position="1"/>
        <end position="29"/>
    </location>
</feature>
<dbReference type="AlphaFoldDB" id="A0A7S2X3U1"/>
<gene>
    <name evidence="2" type="ORF">PMIC02512_LOCUS1133</name>
</gene>
<feature type="region of interest" description="Disordered" evidence="1">
    <location>
        <begin position="77"/>
        <end position="106"/>
    </location>
</feature>
<protein>
    <submittedName>
        <fullName evidence="2">Uncharacterized protein</fullName>
    </submittedName>
</protein>
<organism evidence="2">
    <name type="scientific">Prorocentrum micans</name>
    <name type="common">Red tide dinoflagellate</name>
    <dbReference type="NCBI Taxonomy" id="2945"/>
    <lineage>
        <taxon>Eukaryota</taxon>
        <taxon>Sar</taxon>
        <taxon>Alveolata</taxon>
        <taxon>Dinophyceae</taxon>
        <taxon>Prorocentrales</taxon>
        <taxon>Prorocentraceae</taxon>
        <taxon>Prorocentrum</taxon>
    </lineage>
</organism>
<dbReference type="EMBL" id="HBHN01003711">
    <property type="protein sequence ID" value="CAD9724053.1"/>
    <property type="molecule type" value="Transcribed_RNA"/>
</dbReference>
<evidence type="ECO:0000256" key="1">
    <source>
        <dbReference type="SAM" id="MobiDB-lite"/>
    </source>
</evidence>
<sequence length="106" mass="11890">MSRRRHRLSALTRNRPRPGKHRSQRRHRLPGSLLCAPGCSQTHCRGFWGTRRPEVLQLPASMHAQACGAAAARTAPWPAWTSPKSPLEPKWLRTPPLRNGMTVAEA</sequence>
<proteinExistence type="predicted"/>
<reference evidence="2" key="1">
    <citation type="submission" date="2021-01" db="EMBL/GenBank/DDBJ databases">
        <authorList>
            <person name="Corre E."/>
            <person name="Pelletier E."/>
            <person name="Niang G."/>
            <person name="Scheremetjew M."/>
            <person name="Finn R."/>
            <person name="Kale V."/>
            <person name="Holt S."/>
            <person name="Cochrane G."/>
            <person name="Meng A."/>
            <person name="Brown T."/>
            <person name="Cohen L."/>
        </authorList>
    </citation>
    <scope>NUCLEOTIDE SEQUENCE</scope>
    <source>
        <strain evidence="2">CCCM 845</strain>
    </source>
</reference>
<feature type="region of interest" description="Disordered" evidence="1">
    <location>
        <begin position="1"/>
        <end position="31"/>
    </location>
</feature>
<accession>A0A7S2X3U1</accession>